<dbReference type="InterPro" id="IPR032974">
    <property type="entry name" value="Polypren_kinase"/>
</dbReference>
<feature type="transmembrane region" description="Helical" evidence="10">
    <location>
        <begin position="82"/>
        <end position="102"/>
    </location>
</feature>
<organism evidence="11 12">
    <name type="scientific">Polyplax serrata</name>
    <name type="common">Common mouse louse</name>
    <dbReference type="NCBI Taxonomy" id="468196"/>
    <lineage>
        <taxon>Eukaryota</taxon>
        <taxon>Metazoa</taxon>
        <taxon>Ecdysozoa</taxon>
        <taxon>Arthropoda</taxon>
        <taxon>Hexapoda</taxon>
        <taxon>Insecta</taxon>
        <taxon>Pterygota</taxon>
        <taxon>Neoptera</taxon>
        <taxon>Paraneoptera</taxon>
        <taxon>Psocodea</taxon>
        <taxon>Troctomorpha</taxon>
        <taxon>Phthiraptera</taxon>
        <taxon>Anoplura</taxon>
        <taxon>Polyplacidae</taxon>
        <taxon>Polyplax</taxon>
    </lineage>
</organism>
<protein>
    <recommendedName>
        <fullName evidence="3">dolichol kinase</fullName>
        <ecNumber evidence="3">2.7.1.108</ecNumber>
    </recommendedName>
</protein>
<feature type="transmembrane region" description="Helical" evidence="10">
    <location>
        <begin position="180"/>
        <end position="198"/>
    </location>
</feature>
<comment type="subcellular location">
    <subcellularLocation>
        <location evidence="1">Endoplasmic reticulum membrane</location>
        <topology evidence="1">Multi-pass membrane protein</topology>
    </subcellularLocation>
</comment>
<feature type="transmembrane region" description="Helical" evidence="10">
    <location>
        <begin position="308"/>
        <end position="331"/>
    </location>
</feature>
<dbReference type="EC" id="2.7.1.108" evidence="3"/>
<accession>A0AAN8SC30</accession>
<evidence type="ECO:0000256" key="1">
    <source>
        <dbReference type="ARBA" id="ARBA00004477"/>
    </source>
</evidence>
<sequence>MEEIGQRIQRVLQASRITPRASGSPGIWLSFLLPTAVIIGCSNNFRRSLCYTITNALIYFEGVPLLLKVFPNAFTFGEVNLAVQGLSLFIYSVFLTLNFTLAEGIPHNEIDVSSVILLLVLSWVLVFCVVPFIHRSLKQVQAVYVLGFSVAVMIYFSVLYNLDLNIFTWIWLFLIKPERIILLSIWLVCTALAVFIVQHHISIKKKSNTAVRKYFHVLIVAVFVPGILTDTNLLYFSSGCVLGLFGVLEVFRILNIPPLHTFLREGFTIYCDEKDTGGLALTPICLLIGNSLPLWLHPQKVHTKETFLPLMSGILSVGVGDTCASVGGKYLGKHKWKGSIKTIEGTLFCILSQVIFMQCLLWFSFLELTTEECLKCVVAICITALVEAKTDQIDNIVLPLTMYTLLML</sequence>
<reference evidence="11 12" key="1">
    <citation type="submission" date="2023-10" db="EMBL/GenBank/DDBJ databases">
        <title>Genomes of two closely related lineages of the louse Polyplax serrata with different host specificities.</title>
        <authorList>
            <person name="Martinu J."/>
            <person name="Tarabai H."/>
            <person name="Stefka J."/>
            <person name="Hypsa V."/>
        </authorList>
    </citation>
    <scope>NUCLEOTIDE SEQUENCE [LARGE SCALE GENOMIC DNA]</scope>
    <source>
        <strain evidence="11">HR10_N</strain>
    </source>
</reference>
<dbReference type="PANTHER" id="PTHR13205:SF15">
    <property type="entry name" value="DOLICHOL KINASE"/>
    <property type="match status" value="1"/>
</dbReference>
<comment type="caution">
    <text evidence="11">The sequence shown here is derived from an EMBL/GenBank/DDBJ whole genome shotgun (WGS) entry which is preliminary data.</text>
</comment>
<dbReference type="GO" id="GO:0004168">
    <property type="term" value="F:dolichol kinase activity"/>
    <property type="evidence" value="ECO:0007669"/>
    <property type="project" value="UniProtKB-EC"/>
</dbReference>
<evidence type="ECO:0000256" key="3">
    <source>
        <dbReference type="ARBA" id="ARBA00012132"/>
    </source>
</evidence>
<evidence type="ECO:0000256" key="7">
    <source>
        <dbReference type="ARBA" id="ARBA00022824"/>
    </source>
</evidence>
<dbReference type="PANTHER" id="PTHR13205">
    <property type="entry name" value="TRANSMEMBRANE PROTEIN 15-RELATED"/>
    <property type="match status" value="1"/>
</dbReference>
<evidence type="ECO:0000313" key="12">
    <source>
        <dbReference type="Proteomes" id="UP001372834"/>
    </source>
</evidence>
<dbReference type="GO" id="GO:0043048">
    <property type="term" value="P:dolichyl monophosphate biosynthetic process"/>
    <property type="evidence" value="ECO:0007669"/>
    <property type="project" value="TreeGrafter"/>
</dbReference>
<keyword evidence="9 10" id="KW-0472">Membrane</keyword>
<feature type="transmembrane region" description="Helical" evidence="10">
    <location>
        <begin position="234"/>
        <end position="255"/>
    </location>
</feature>
<feature type="transmembrane region" description="Helical" evidence="10">
    <location>
        <begin position="51"/>
        <end position="70"/>
    </location>
</feature>
<feature type="transmembrane region" description="Helical" evidence="10">
    <location>
        <begin position="26"/>
        <end position="45"/>
    </location>
</feature>
<keyword evidence="4" id="KW-0808">Transferase</keyword>
<feature type="transmembrane region" description="Helical" evidence="10">
    <location>
        <begin position="276"/>
        <end position="296"/>
    </location>
</feature>
<dbReference type="GO" id="GO:0005789">
    <property type="term" value="C:endoplasmic reticulum membrane"/>
    <property type="evidence" value="ECO:0007669"/>
    <property type="project" value="UniProtKB-SubCell"/>
</dbReference>
<evidence type="ECO:0000256" key="4">
    <source>
        <dbReference type="ARBA" id="ARBA00022679"/>
    </source>
</evidence>
<dbReference type="EMBL" id="JAWJWE010000001">
    <property type="protein sequence ID" value="KAK6643905.1"/>
    <property type="molecule type" value="Genomic_DNA"/>
</dbReference>
<feature type="transmembrane region" description="Helical" evidence="10">
    <location>
        <begin position="114"/>
        <end position="133"/>
    </location>
</feature>
<keyword evidence="6" id="KW-0418">Kinase</keyword>
<evidence type="ECO:0000256" key="9">
    <source>
        <dbReference type="ARBA" id="ARBA00023136"/>
    </source>
</evidence>
<feature type="transmembrane region" description="Helical" evidence="10">
    <location>
        <begin position="210"/>
        <end position="228"/>
    </location>
</feature>
<comment type="similarity">
    <text evidence="2">Belongs to the polyprenol kinase family.</text>
</comment>
<feature type="transmembrane region" description="Helical" evidence="10">
    <location>
        <begin position="343"/>
        <end position="365"/>
    </location>
</feature>
<dbReference type="AlphaFoldDB" id="A0AAN8SC30"/>
<evidence type="ECO:0000256" key="10">
    <source>
        <dbReference type="SAM" id="Phobius"/>
    </source>
</evidence>
<keyword evidence="7" id="KW-0256">Endoplasmic reticulum</keyword>
<proteinExistence type="inferred from homology"/>
<evidence type="ECO:0000313" key="11">
    <source>
        <dbReference type="EMBL" id="KAK6643905.1"/>
    </source>
</evidence>
<name>A0AAN8SC30_POLSC</name>
<evidence type="ECO:0000256" key="2">
    <source>
        <dbReference type="ARBA" id="ARBA00010794"/>
    </source>
</evidence>
<evidence type="ECO:0000256" key="5">
    <source>
        <dbReference type="ARBA" id="ARBA00022692"/>
    </source>
</evidence>
<evidence type="ECO:0000256" key="8">
    <source>
        <dbReference type="ARBA" id="ARBA00022989"/>
    </source>
</evidence>
<gene>
    <name evidence="11" type="ORF">RUM43_000170</name>
</gene>
<keyword evidence="8 10" id="KW-1133">Transmembrane helix</keyword>
<dbReference type="Proteomes" id="UP001372834">
    <property type="component" value="Unassembled WGS sequence"/>
</dbReference>
<evidence type="ECO:0000256" key="6">
    <source>
        <dbReference type="ARBA" id="ARBA00022777"/>
    </source>
</evidence>
<feature type="transmembrane region" description="Helical" evidence="10">
    <location>
        <begin position="142"/>
        <end position="160"/>
    </location>
</feature>
<keyword evidence="5 10" id="KW-0812">Transmembrane</keyword>